<evidence type="ECO:0000256" key="2">
    <source>
        <dbReference type="ARBA" id="ARBA00022801"/>
    </source>
</evidence>
<accession>A0ABU2T2Q0</accession>
<dbReference type="InterPro" id="IPR012223">
    <property type="entry name" value="TEII"/>
</dbReference>
<feature type="domain" description="Thioesterase TesA-like" evidence="3">
    <location>
        <begin position="35"/>
        <end position="252"/>
    </location>
</feature>
<reference evidence="4" key="1">
    <citation type="submission" date="2024-05" db="EMBL/GenBank/DDBJ databases">
        <title>30 novel species of actinomycetes from the DSMZ collection.</title>
        <authorList>
            <person name="Nouioui I."/>
        </authorList>
    </citation>
    <scope>NUCLEOTIDE SEQUENCE</scope>
    <source>
        <strain evidence="4">DSM 41527</strain>
    </source>
</reference>
<evidence type="ECO:0000259" key="3">
    <source>
        <dbReference type="SMART" id="SM00824"/>
    </source>
</evidence>
<name>A0ABU2T2Q0_9ACTN</name>
<keyword evidence="2" id="KW-0378">Hydrolase</keyword>
<organism evidence="4 5">
    <name type="scientific">Streptomyces mooreae</name>
    <dbReference type="NCBI Taxonomy" id="3075523"/>
    <lineage>
        <taxon>Bacteria</taxon>
        <taxon>Bacillati</taxon>
        <taxon>Actinomycetota</taxon>
        <taxon>Actinomycetes</taxon>
        <taxon>Kitasatosporales</taxon>
        <taxon>Streptomycetaceae</taxon>
        <taxon>Streptomyces</taxon>
    </lineage>
</organism>
<dbReference type="InterPro" id="IPR020802">
    <property type="entry name" value="TesA-like"/>
</dbReference>
<comment type="caution">
    <text evidence="4">The sequence shown here is derived from an EMBL/GenBank/DDBJ whole genome shotgun (WGS) entry which is preliminary data.</text>
</comment>
<dbReference type="Proteomes" id="UP001180551">
    <property type="component" value="Unassembled WGS sequence"/>
</dbReference>
<evidence type="ECO:0000256" key="1">
    <source>
        <dbReference type="ARBA" id="ARBA00007169"/>
    </source>
</evidence>
<evidence type="ECO:0000313" key="5">
    <source>
        <dbReference type="Proteomes" id="UP001180551"/>
    </source>
</evidence>
<protein>
    <submittedName>
        <fullName evidence="4">Thioesterase domain-containing protein</fullName>
    </submittedName>
</protein>
<comment type="similarity">
    <text evidence="1">Belongs to the thioesterase family.</text>
</comment>
<dbReference type="EMBL" id="JAVRFE010000001">
    <property type="protein sequence ID" value="MDT0454470.1"/>
    <property type="molecule type" value="Genomic_DNA"/>
</dbReference>
<dbReference type="RefSeq" id="WP_311621887.1">
    <property type="nucleotide sequence ID" value="NZ_JAVRFE010000001.1"/>
</dbReference>
<dbReference type="PANTHER" id="PTHR11487">
    <property type="entry name" value="THIOESTERASE"/>
    <property type="match status" value="1"/>
</dbReference>
<dbReference type="InterPro" id="IPR029058">
    <property type="entry name" value="AB_hydrolase_fold"/>
</dbReference>
<dbReference type="Pfam" id="PF00975">
    <property type="entry name" value="Thioesterase"/>
    <property type="match status" value="1"/>
</dbReference>
<dbReference type="PANTHER" id="PTHR11487:SF0">
    <property type="entry name" value="S-ACYL FATTY ACID SYNTHASE THIOESTERASE, MEDIUM CHAIN"/>
    <property type="match status" value="1"/>
</dbReference>
<proteinExistence type="inferred from homology"/>
<dbReference type="SUPFAM" id="SSF53474">
    <property type="entry name" value="alpha/beta-Hydrolases"/>
    <property type="match status" value="1"/>
</dbReference>
<dbReference type="SMART" id="SM00824">
    <property type="entry name" value="PKS_TE"/>
    <property type="match status" value="1"/>
</dbReference>
<gene>
    <name evidence="4" type="ORF">RM550_01805</name>
</gene>
<keyword evidence="5" id="KW-1185">Reference proteome</keyword>
<dbReference type="Gene3D" id="3.40.50.1820">
    <property type="entry name" value="alpha/beta hydrolase"/>
    <property type="match status" value="1"/>
</dbReference>
<sequence length="267" mass="29548">MSASFPGSLATGSPAVHDWLRRYGEARPHAAARVICFPHAGGGASFYRNWASLLPETYTHLTVQYPGREDRISEECIGEMPRLAERIVEVLLPLTDLPLILFGHSMGASVAYEVARRLQEKGRAPHHLVASGRMSPTCQRPGTVHLLDDDAFLKELTAFGGISEEFLRHPELRDLVLRPLRNDYRLIETYAPQGTPPLDCPVTAVRGGQDHAHPEHESRSWADVADGDFVCLTLPGDHFYLASRAPELIDLLLPRFAARPLPHRSGA</sequence>
<dbReference type="InterPro" id="IPR001031">
    <property type="entry name" value="Thioesterase"/>
</dbReference>
<evidence type="ECO:0000313" key="4">
    <source>
        <dbReference type="EMBL" id="MDT0454470.1"/>
    </source>
</evidence>